<dbReference type="InterPro" id="IPR038765">
    <property type="entry name" value="Papain-like_cys_pep_sf"/>
</dbReference>
<dbReference type="PANTHER" id="PTHR12411">
    <property type="entry name" value="CYSTEINE PROTEASE FAMILY C1-RELATED"/>
    <property type="match status" value="1"/>
</dbReference>
<comment type="similarity">
    <text evidence="1">Belongs to the peptidase C1 family.</text>
</comment>
<keyword evidence="3" id="KW-0378">Hydrolase</keyword>
<dbReference type="GO" id="GO:0006508">
    <property type="term" value="P:proteolysis"/>
    <property type="evidence" value="ECO:0007669"/>
    <property type="project" value="UniProtKB-KW"/>
</dbReference>
<proteinExistence type="inferred from homology"/>
<name>A0A392T254_9FABA</name>
<dbReference type="Gene3D" id="2.40.50.170">
    <property type="entry name" value="Cysteine proteinases. Chain C"/>
    <property type="match status" value="1"/>
</dbReference>
<keyword evidence="4" id="KW-0788">Thiol protease</keyword>
<dbReference type="PROSITE" id="PS00640">
    <property type="entry name" value="THIOL_PROTEASE_ASN"/>
    <property type="match status" value="1"/>
</dbReference>
<feature type="domain" description="Peptidase C1A papain C-terminal" evidence="5">
    <location>
        <begin position="6"/>
        <end position="44"/>
    </location>
</feature>
<evidence type="ECO:0000256" key="1">
    <source>
        <dbReference type="ARBA" id="ARBA00008455"/>
    </source>
</evidence>
<feature type="non-terminal residue" evidence="6">
    <location>
        <position position="1"/>
    </location>
</feature>
<organism evidence="6 7">
    <name type="scientific">Trifolium medium</name>
    <dbReference type="NCBI Taxonomy" id="97028"/>
    <lineage>
        <taxon>Eukaryota</taxon>
        <taxon>Viridiplantae</taxon>
        <taxon>Streptophyta</taxon>
        <taxon>Embryophyta</taxon>
        <taxon>Tracheophyta</taxon>
        <taxon>Spermatophyta</taxon>
        <taxon>Magnoliopsida</taxon>
        <taxon>eudicotyledons</taxon>
        <taxon>Gunneridae</taxon>
        <taxon>Pentapetalae</taxon>
        <taxon>rosids</taxon>
        <taxon>fabids</taxon>
        <taxon>Fabales</taxon>
        <taxon>Fabaceae</taxon>
        <taxon>Papilionoideae</taxon>
        <taxon>50 kb inversion clade</taxon>
        <taxon>NPAAA clade</taxon>
        <taxon>Hologalegina</taxon>
        <taxon>IRL clade</taxon>
        <taxon>Trifolieae</taxon>
        <taxon>Trifolium</taxon>
    </lineage>
</organism>
<dbReference type="SUPFAM" id="SSF54001">
    <property type="entry name" value="Cysteine proteinases"/>
    <property type="match status" value="1"/>
</dbReference>
<dbReference type="InterPro" id="IPR025661">
    <property type="entry name" value="Pept_asp_AS"/>
</dbReference>
<dbReference type="AlphaFoldDB" id="A0A392T254"/>
<evidence type="ECO:0000313" key="7">
    <source>
        <dbReference type="Proteomes" id="UP000265520"/>
    </source>
</evidence>
<evidence type="ECO:0000256" key="2">
    <source>
        <dbReference type="ARBA" id="ARBA00022670"/>
    </source>
</evidence>
<evidence type="ECO:0000313" key="6">
    <source>
        <dbReference type="EMBL" id="MCI54395.1"/>
    </source>
</evidence>
<dbReference type="Pfam" id="PF00112">
    <property type="entry name" value="Peptidase_C1"/>
    <property type="match status" value="1"/>
</dbReference>
<evidence type="ECO:0000256" key="3">
    <source>
        <dbReference type="ARBA" id="ARBA00022801"/>
    </source>
</evidence>
<keyword evidence="2" id="KW-0645">Protease</keyword>
<accession>A0A392T254</accession>
<keyword evidence="7" id="KW-1185">Reference proteome</keyword>
<sequence length="53" mass="6017">APIRMKEKPYWIIKNSWGENWGENGYYKICRGRNVCGVDSMVSTVAAVHTTAQ</sequence>
<dbReference type="EMBL" id="LXQA010478585">
    <property type="protein sequence ID" value="MCI54395.1"/>
    <property type="molecule type" value="Genomic_DNA"/>
</dbReference>
<comment type="caution">
    <text evidence="6">The sequence shown here is derived from an EMBL/GenBank/DDBJ whole genome shotgun (WGS) entry which is preliminary data.</text>
</comment>
<evidence type="ECO:0000256" key="4">
    <source>
        <dbReference type="ARBA" id="ARBA00022807"/>
    </source>
</evidence>
<evidence type="ECO:0000259" key="5">
    <source>
        <dbReference type="Pfam" id="PF00112"/>
    </source>
</evidence>
<dbReference type="GO" id="GO:0008234">
    <property type="term" value="F:cysteine-type peptidase activity"/>
    <property type="evidence" value="ECO:0007669"/>
    <property type="project" value="UniProtKB-KW"/>
</dbReference>
<dbReference type="InterPro" id="IPR013128">
    <property type="entry name" value="Peptidase_C1A"/>
</dbReference>
<protein>
    <submittedName>
        <fullName evidence="6">Cysteine proteinase RD19a-like</fullName>
    </submittedName>
</protein>
<dbReference type="InterPro" id="IPR000668">
    <property type="entry name" value="Peptidase_C1A_C"/>
</dbReference>
<reference evidence="6 7" key="1">
    <citation type="journal article" date="2018" name="Front. Plant Sci.">
        <title>Red Clover (Trifolium pratense) and Zigzag Clover (T. medium) - A Picture of Genomic Similarities and Differences.</title>
        <authorList>
            <person name="Dluhosova J."/>
            <person name="Istvanek J."/>
            <person name="Nedelnik J."/>
            <person name="Repkova J."/>
        </authorList>
    </citation>
    <scope>NUCLEOTIDE SEQUENCE [LARGE SCALE GENOMIC DNA]</scope>
    <source>
        <strain evidence="7">cv. 10/8</strain>
        <tissue evidence="6">Leaf</tissue>
    </source>
</reference>
<dbReference type="Proteomes" id="UP000265520">
    <property type="component" value="Unassembled WGS sequence"/>
</dbReference>